<dbReference type="PROSITE" id="PS00622">
    <property type="entry name" value="HTH_LUXR_1"/>
    <property type="match status" value="1"/>
</dbReference>
<dbReference type="Pfam" id="PF08281">
    <property type="entry name" value="Sigma70_r4_2"/>
    <property type="match status" value="1"/>
</dbReference>
<comment type="similarity">
    <text evidence="1">Belongs to the sigma-70 factor family. ECF subfamily.</text>
</comment>
<dbReference type="GO" id="GO:0003677">
    <property type="term" value="F:DNA binding"/>
    <property type="evidence" value="ECO:0007669"/>
    <property type="project" value="InterPro"/>
</dbReference>
<feature type="domain" description="HTH luxR-type" evidence="5">
    <location>
        <begin position="121"/>
        <end position="148"/>
    </location>
</feature>
<dbReference type="InterPro" id="IPR036388">
    <property type="entry name" value="WH-like_DNA-bd_sf"/>
</dbReference>
<dbReference type="Gene3D" id="1.10.1740.10">
    <property type="match status" value="1"/>
</dbReference>
<dbReference type="InterPro" id="IPR013249">
    <property type="entry name" value="RNA_pol_sigma70_r4_t2"/>
</dbReference>
<gene>
    <name evidence="6" type="ORF">EGT74_15595</name>
</gene>
<dbReference type="PANTHER" id="PTHR43133:SF45">
    <property type="entry name" value="RNA POLYMERASE ECF-TYPE SIGMA FACTOR"/>
    <property type="match status" value="1"/>
</dbReference>
<dbReference type="NCBIfam" id="TIGR02937">
    <property type="entry name" value="sigma70-ECF"/>
    <property type="match status" value="1"/>
</dbReference>
<dbReference type="Proteomes" id="UP000278351">
    <property type="component" value="Unassembled WGS sequence"/>
</dbReference>
<dbReference type="AlphaFoldDB" id="A0A3N4PLP1"/>
<evidence type="ECO:0000259" key="5">
    <source>
        <dbReference type="PROSITE" id="PS00622"/>
    </source>
</evidence>
<keyword evidence="2" id="KW-0805">Transcription regulation</keyword>
<proteinExistence type="inferred from homology"/>
<dbReference type="Pfam" id="PF04542">
    <property type="entry name" value="Sigma70_r2"/>
    <property type="match status" value="1"/>
</dbReference>
<dbReference type="InterPro" id="IPR013324">
    <property type="entry name" value="RNA_pol_sigma_r3/r4-like"/>
</dbReference>
<evidence type="ECO:0000256" key="1">
    <source>
        <dbReference type="ARBA" id="ARBA00010641"/>
    </source>
</evidence>
<dbReference type="CDD" id="cd06171">
    <property type="entry name" value="Sigma70_r4"/>
    <property type="match status" value="1"/>
</dbReference>
<dbReference type="OrthoDB" id="9780326at2"/>
<evidence type="ECO:0000313" key="6">
    <source>
        <dbReference type="EMBL" id="RPE08468.1"/>
    </source>
</evidence>
<evidence type="ECO:0000256" key="2">
    <source>
        <dbReference type="ARBA" id="ARBA00023015"/>
    </source>
</evidence>
<organism evidence="6 7">
    <name type="scientific">Chitinophaga lutea</name>
    <dbReference type="NCBI Taxonomy" id="2488634"/>
    <lineage>
        <taxon>Bacteria</taxon>
        <taxon>Pseudomonadati</taxon>
        <taxon>Bacteroidota</taxon>
        <taxon>Chitinophagia</taxon>
        <taxon>Chitinophagales</taxon>
        <taxon>Chitinophagaceae</taxon>
        <taxon>Chitinophaga</taxon>
    </lineage>
</organism>
<dbReference type="InterPro" id="IPR013325">
    <property type="entry name" value="RNA_pol_sigma_r2"/>
</dbReference>
<protein>
    <submittedName>
        <fullName evidence="6">Sigma-70 family RNA polymerase sigma factor</fullName>
    </submittedName>
</protein>
<comment type="caution">
    <text evidence="6">The sequence shown here is derived from an EMBL/GenBank/DDBJ whole genome shotgun (WGS) entry which is preliminary data.</text>
</comment>
<dbReference type="InterPro" id="IPR039425">
    <property type="entry name" value="RNA_pol_sigma-70-like"/>
</dbReference>
<sequence length="155" mass="17963">MHESEFLQLIDRHQGIIYKICRLYRDSKEDREDLFQEIVYQLWKSLPGFSGQAAFTTWMYRVALTTAIAAYRKKQPRIVYPEVLPEQSAGPPDNLGPEVLMLALKRLNDGEKALIALYLEDLSYREIAEITGISENNVGVKLNRIKQKIAKLWIH</sequence>
<accession>A0A3N4PLP1</accession>
<keyword evidence="3" id="KW-0731">Sigma factor</keyword>
<reference evidence="6 7" key="1">
    <citation type="submission" date="2018-11" db="EMBL/GenBank/DDBJ databases">
        <title>Chitinophaga lutea sp.nov., isolate from arsenic contaminated soil.</title>
        <authorList>
            <person name="Zong Y."/>
        </authorList>
    </citation>
    <scope>NUCLEOTIDE SEQUENCE [LARGE SCALE GENOMIC DNA]</scope>
    <source>
        <strain evidence="6 7">ZY74</strain>
    </source>
</reference>
<keyword evidence="4" id="KW-0804">Transcription</keyword>
<evidence type="ECO:0000256" key="4">
    <source>
        <dbReference type="ARBA" id="ARBA00023163"/>
    </source>
</evidence>
<dbReference type="InterPro" id="IPR007627">
    <property type="entry name" value="RNA_pol_sigma70_r2"/>
</dbReference>
<dbReference type="PANTHER" id="PTHR43133">
    <property type="entry name" value="RNA POLYMERASE ECF-TYPE SIGMA FACTO"/>
    <property type="match status" value="1"/>
</dbReference>
<dbReference type="RefSeq" id="WP_123847471.1">
    <property type="nucleotide sequence ID" value="NZ_RPDH01000002.1"/>
</dbReference>
<dbReference type="EMBL" id="RPDH01000002">
    <property type="protein sequence ID" value="RPE08468.1"/>
    <property type="molecule type" value="Genomic_DNA"/>
</dbReference>
<dbReference type="InterPro" id="IPR000792">
    <property type="entry name" value="Tscrpt_reg_LuxR_C"/>
</dbReference>
<dbReference type="SUPFAM" id="SSF88659">
    <property type="entry name" value="Sigma3 and sigma4 domains of RNA polymerase sigma factors"/>
    <property type="match status" value="1"/>
</dbReference>
<name>A0A3N4PLP1_9BACT</name>
<dbReference type="InterPro" id="IPR014284">
    <property type="entry name" value="RNA_pol_sigma-70_dom"/>
</dbReference>
<keyword evidence="7" id="KW-1185">Reference proteome</keyword>
<evidence type="ECO:0000256" key="3">
    <source>
        <dbReference type="ARBA" id="ARBA00023082"/>
    </source>
</evidence>
<evidence type="ECO:0000313" key="7">
    <source>
        <dbReference type="Proteomes" id="UP000278351"/>
    </source>
</evidence>
<dbReference type="SUPFAM" id="SSF88946">
    <property type="entry name" value="Sigma2 domain of RNA polymerase sigma factors"/>
    <property type="match status" value="1"/>
</dbReference>
<dbReference type="Gene3D" id="1.10.10.10">
    <property type="entry name" value="Winged helix-like DNA-binding domain superfamily/Winged helix DNA-binding domain"/>
    <property type="match status" value="1"/>
</dbReference>
<dbReference type="GO" id="GO:0016987">
    <property type="term" value="F:sigma factor activity"/>
    <property type="evidence" value="ECO:0007669"/>
    <property type="project" value="UniProtKB-KW"/>
</dbReference>
<dbReference type="GO" id="GO:0006352">
    <property type="term" value="P:DNA-templated transcription initiation"/>
    <property type="evidence" value="ECO:0007669"/>
    <property type="project" value="InterPro"/>
</dbReference>